<gene>
    <name evidence="2" type="ORF">GRI58_08695</name>
</gene>
<evidence type="ECO:0000313" key="3">
    <source>
        <dbReference type="Proteomes" id="UP000439780"/>
    </source>
</evidence>
<organism evidence="2 3">
    <name type="scientific">Qipengyuania algicida</name>
    <dbReference type="NCBI Taxonomy" id="1836209"/>
    <lineage>
        <taxon>Bacteria</taxon>
        <taxon>Pseudomonadati</taxon>
        <taxon>Pseudomonadota</taxon>
        <taxon>Alphaproteobacteria</taxon>
        <taxon>Sphingomonadales</taxon>
        <taxon>Erythrobacteraceae</taxon>
        <taxon>Qipengyuania</taxon>
    </lineage>
</organism>
<dbReference type="Proteomes" id="UP000439780">
    <property type="component" value="Unassembled WGS sequence"/>
</dbReference>
<feature type="compositionally biased region" description="Basic residues" evidence="1">
    <location>
        <begin position="151"/>
        <end position="161"/>
    </location>
</feature>
<dbReference type="RefSeq" id="WP_160753207.1">
    <property type="nucleotide sequence ID" value="NZ_WTYA01000006.1"/>
</dbReference>
<dbReference type="AlphaFoldDB" id="A0A845AHI7"/>
<protein>
    <recommendedName>
        <fullName evidence="4">DUF883 family protein</fullName>
    </recommendedName>
</protein>
<proteinExistence type="predicted"/>
<evidence type="ECO:0008006" key="4">
    <source>
        <dbReference type="Google" id="ProtNLM"/>
    </source>
</evidence>
<sequence>MSEETGTKIITDEERREALRQKIAASEERNAQRTFADQAKEAANTALDYVRENPLKSVAAVALGALAIGAMTRRGRNVATNAGKRTSKFAALASDAAIAYTMSLLDAAGDAVETGQHKMADFSDTVGDKARKFRRFSAKEAHEVSDQVNKVARKTGRSTRKTIKDLRSRLTH</sequence>
<dbReference type="EMBL" id="WTYA01000006">
    <property type="protein sequence ID" value="MXP28899.1"/>
    <property type="molecule type" value="Genomic_DNA"/>
</dbReference>
<comment type="caution">
    <text evidence="2">The sequence shown here is derived from an EMBL/GenBank/DDBJ whole genome shotgun (WGS) entry which is preliminary data.</text>
</comment>
<dbReference type="OrthoDB" id="7428389at2"/>
<reference evidence="2 3" key="1">
    <citation type="submission" date="2019-12" db="EMBL/GenBank/DDBJ databases">
        <title>Genomic-based taxomic classification of the family Erythrobacteraceae.</title>
        <authorList>
            <person name="Xu L."/>
        </authorList>
    </citation>
    <scope>NUCLEOTIDE SEQUENCE [LARGE SCALE GENOMIC DNA]</scope>
    <source>
        <strain evidence="2 3">KEMB 9005-328</strain>
    </source>
</reference>
<feature type="region of interest" description="Disordered" evidence="1">
    <location>
        <begin position="145"/>
        <end position="172"/>
    </location>
</feature>
<evidence type="ECO:0000313" key="2">
    <source>
        <dbReference type="EMBL" id="MXP28899.1"/>
    </source>
</evidence>
<evidence type="ECO:0000256" key="1">
    <source>
        <dbReference type="SAM" id="MobiDB-lite"/>
    </source>
</evidence>
<keyword evidence="3" id="KW-1185">Reference proteome</keyword>
<accession>A0A845AHI7</accession>
<feature type="compositionally biased region" description="Basic and acidic residues" evidence="1">
    <location>
        <begin position="162"/>
        <end position="172"/>
    </location>
</feature>
<name>A0A845AHI7_9SPHN</name>